<name>A0AAD1SEF1_PELCU</name>
<evidence type="ECO:0000256" key="1">
    <source>
        <dbReference type="ARBA" id="ARBA00022679"/>
    </source>
</evidence>
<evidence type="ECO:0000313" key="5">
    <source>
        <dbReference type="Proteomes" id="UP001295444"/>
    </source>
</evidence>
<dbReference type="SUPFAM" id="SSF55729">
    <property type="entry name" value="Acyl-CoA N-acyltransferases (Nat)"/>
    <property type="match status" value="1"/>
</dbReference>
<dbReference type="Pfam" id="PF00583">
    <property type="entry name" value="Acetyltransf_1"/>
    <property type="match status" value="1"/>
</dbReference>
<keyword evidence="5" id="KW-1185">Reference proteome</keyword>
<dbReference type="PANTHER" id="PTHR13947:SF58">
    <property type="entry name" value="8B (PUTATIVE,_PSEUDO-RELATED"/>
    <property type="match status" value="1"/>
</dbReference>
<accession>A0AAD1SEF1</accession>
<feature type="domain" description="N-acetyltransferase" evidence="3">
    <location>
        <begin position="66"/>
        <end position="220"/>
    </location>
</feature>
<dbReference type="PROSITE" id="PS51186">
    <property type="entry name" value="GNAT"/>
    <property type="match status" value="1"/>
</dbReference>
<evidence type="ECO:0000313" key="4">
    <source>
        <dbReference type="EMBL" id="CAH2299168.1"/>
    </source>
</evidence>
<evidence type="ECO:0000259" key="3">
    <source>
        <dbReference type="PROSITE" id="PS51186"/>
    </source>
</evidence>
<proteinExistence type="predicted"/>
<dbReference type="PANTHER" id="PTHR13947">
    <property type="entry name" value="GNAT FAMILY N-ACETYLTRANSFERASE"/>
    <property type="match status" value="1"/>
</dbReference>
<gene>
    <name evidence="4" type="ORF">PECUL_23A014774</name>
</gene>
<reference evidence="4" key="1">
    <citation type="submission" date="2022-03" db="EMBL/GenBank/DDBJ databases">
        <authorList>
            <person name="Alioto T."/>
            <person name="Alioto T."/>
            <person name="Gomez Garrido J."/>
        </authorList>
    </citation>
    <scope>NUCLEOTIDE SEQUENCE</scope>
</reference>
<keyword evidence="2" id="KW-1133">Transmembrane helix</keyword>
<keyword evidence="2" id="KW-0812">Transmembrane</keyword>
<keyword evidence="2" id="KW-0472">Membrane</keyword>
<keyword evidence="1" id="KW-0808">Transferase</keyword>
<dbReference type="Proteomes" id="UP001295444">
    <property type="component" value="Chromosome 06"/>
</dbReference>
<dbReference type="InterPro" id="IPR016181">
    <property type="entry name" value="Acyl_CoA_acyltransferase"/>
</dbReference>
<dbReference type="InterPro" id="IPR000182">
    <property type="entry name" value="GNAT_dom"/>
</dbReference>
<dbReference type="Gene3D" id="3.40.630.30">
    <property type="match status" value="1"/>
</dbReference>
<organism evidence="4 5">
    <name type="scientific">Pelobates cultripes</name>
    <name type="common">Western spadefoot toad</name>
    <dbReference type="NCBI Taxonomy" id="61616"/>
    <lineage>
        <taxon>Eukaryota</taxon>
        <taxon>Metazoa</taxon>
        <taxon>Chordata</taxon>
        <taxon>Craniata</taxon>
        <taxon>Vertebrata</taxon>
        <taxon>Euteleostomi</taxon>
        <taxon>Amphibia</taxon>
        <taxon>Batrachia</taxon>
        <taxon>Anura</taxon>
        <taxon>Pelobatoidea</taxon>
        <taxon>Pelobatidae</taxon>
        <taxon>Pelobates</taxon>
    </lineage>
</organism>
<protein>
    <submittedName>
        <fullName evidence="4">Probable N-acetyltransferase camello</fullName>
    </submittedName>
</protein>
<dbReference type="CDD" id="cd04301">
    <property type="entry name" value="NAT_SF"/>
    <property type="match status" value="1"/>
</dbReference>
<evidence type="ECO:0000256" key="2">
    <source>
        <dbReference type="SAM" id="Phobius"/>
    </source>
</evidence>
<dbReference type="InterPro" id="IPR050769">
    <property type="entry name" value="NAT_camello-type"/>
</dbReference>
<dbReference type="AlphaFoldDB" id="A0AAD1SEF1"/>
<dbReference type="EMBL" id="OW240917">
    <property type="protein sequence ID" value="CAH2299168.1"/>
    <property type="molecule type" value="Genomic_DNA"/>
</dbReference>
<dbReference type="GO" id="GO:0008080">
    <property type="term" value="F:N-acetyltransferase activity"/>
    <property type="evidence" value="ECO:0007669"/>
    <property type="project" value="InterPro"/>
</dbReference>
<sequence>MSDYHIRLYEDSDYKVVRELFARGMNEHSHEAFRHAISVPRNWLFMLVMFLVSFWITGSISMPLLVLITELIFLWICSTYIYSSYVDQCLSDDMLDIQKYYLQRDGCCFWVAESGGIVVGTVAAVPSSNPRVEKNTELKRLTVARSHRGKGIAKALCRTVIDFASQRGCEAVVLETSSAQIDAQKLYGKMGFFRTHIVHLTCCTGRVLDFIDLFYRYDIPTNRGNI</sequence>
<feature type="transmembrane region" description="Helical" evidence="2">
    <location>
        <begin position="43"/>
        <end position="76"/>
    </location>
</feature>